<proteinExistence type="predicted"/>
<dbReference type="InterPro" id="IPR036514">
    <property type="entry name" value="SGNH_hydro_sf"/>
</dbReference>
<dbReference type="CDD" id="cd04502">
    <property type="entry name" value="SGNH_hydrolase_like_7"/>
    <property type="match status" value="1"/>
</dbReference>
<dbReference type="Pfam" id="PF13472">
    <property type="entry name" value="Lipase_GDSL_2"/>
    <property type="match status" value="1"/>
</dbReference>
<keyword evidence="3" id="KW-0378">Hydrolase</keyword>
<gene>
    <name evidence="3" type="ORF">ACFFUV_10600</name>
</gene>
<dbReference type="Proteomes" id="UP001589645">
    <property type="component" value="Unassembled WGS sequence"/>
</dbReference>
<dbReference type="EMBL" id="JBHMEP010000002">
    <property type="protein sequence ID" value="MFB9135409.1"/>
    <property type="molecule type" value="Genomic_DNA"/>
</dbReference>
<organism evidence="3 4">
    <name type="scientific">Vibrio olivae</name>
    <dbReference type="NCBI Taxonomy" id="1243002"/>
    <lineage>
        <taxon>Bacteria</taxon>
        <taxon>Pseudomonadati</taxon>
        <taxon>Pseudomonadota</taxon>
        <taxon>Gammaproteobacteria</taxon>
        <taxon>Vibrionales</taxon>
        <taxon>Vibrionaceae</taxon>
        <taxon>Vibrio</taxon>
    </lineage>
</organism>
<feature type="chain" id="PRO_5047459227" evidence="1">
    <location>
        <begin position="22"/>
        <end position="239"/>
    </location>
</feature>
<dbReference type="SUPFAM" id="SSF52266">
    <property type="entry name" value="SGNH hydrolase"/>
    <property type="match status" value="1"/>
</dbReference>
<dbReference type="Gene3D" id="3.40.50.1110">
    <property type="entry name" value="SGNH hydrolase"/>
    <property type="match status" value="1"/>
</dbReference>
<dbReference type="GO" id="GO:0016787">
    <property type="term" value="F:hydrolase activity"/>
    <property type="evidence" value="ECO:0007669"/>
    <property type="project" value="UniProtKB-KW"/>
</dbReference>
<sequence>MNLKRLFFVFTLSTLTINSFAADAKFVPYGKADKFESEIAHFETRDQKNPPAPNGIVVVGSSSIGMWHSNIKQDLAPLTIIPRGFGGSNMNDLLHYAERVIVPYQPRAVVIYEGDNDIAQRVAPQRVADTFAKLVNTIHQQLPDCRIYVLSIKPSPKRTSHWPNMQRVNQLLEAQSREDPNITYVDVATAMFDELGKPNSALYRKDRVHMSREGYLIWTQVLKPILIEKELEYEPSYQS</sequence>
<evidence type="ECO:0000259" key="2">
    <source>
        <dbReference type="Pfam" id="PF13472"/>
    </source>
</evidence>
<reference evidence="3 4" key="1">
    <citation type="submission" date="2024-09" db="EMBL/GenBank/DDBJ databases">
        <authorList>
            <person name="Sun Q."/>
            <person name="Mori K."/>
        </authorList>
    </citation>
    <scope>NUCLEOTIDE SEQUENCE [LARGE SCALE GENOMIC DNA]</scope>
    <source>
        <strain evidence="3 4">CECT 8064</strain>
    </source>
</reference>
<name>A0ABV5HMF1_9VIBR</name>
<evidence type="ECO:0000313" key="4">
    <source>
        <dbReference type="Proteomes" id="UP001589645"/>
    </source>
</evidence>
<protein>
    <submittedName>
        <fullName evidence="3">SGNH/GDSL hydrolase family protein</fullName>
    </submittedName>
</protein>
<dbReference type="InterPro" id="IPR013830">
    <property type="entry name" value="SGNH_hydro"/>
</dbReference>
<evidence type="ECO:0000256" key="1">
    <source>
        <dbReference type="SAM" id="SignalP"/>
    </source>
</evidence>
<dbReference type="PANTHER" id="PTHR30383:SF5">
    <property type="entry name" value="SGNH HYDROLASE-TYPE ESTERASE DOMAIN-CONTAINING PROTEIN"/>
    <property type="match status" value="1"/>
</dbReference>
<feature type="signal peptide" evidence="1">
    <location>
        <begin position="1"/>
        <end position="21"/>
    </location>
</feature>
<dbReference type="InterPro" id="IPR051532">
    <property type="entry name" value="Ester_Hydrolysis_Enzymes"/>
</dbReference>
<evidence type="ECO:0000313" key="3">
    <source>
        <dbReference type="EMBL" id="MFB9135409.1"/>
    </source>
</evidence>
<comment type="caution">
    <text evidence="3">The sequence shown here is derived from an EMBL/GenBank/DDBJ whole genome shotgun (WGS) entry which is preliminary data.</text>
</comment>
<dbReference type="RefSeq" id="WP_390192245.1">
    <property type="nucleotide sequence ID" value="NZ_JBHMEP010000002.1"/>
</dbReference>
<dbReference type="PANTHER" id="PTHR30383">
    <property type="entry name" value="THIOESTERASE 1/PROTEASE 1/LYSOPHOSPHOLIPASE L1"/>
    <property type="match status" value="1"/>
</dbReference>
<keyword evidence="4" id="KW-1185">Reference proteome</keyword>
<feature type="domain" description="SGNH hydrolase-type esterase" evidence="2">
    <location>
        <begin position="70"/>
        <end position="215"/>
    </location>
</feature>
<keyword evidence="1" id="KW-0732">Signal</keyword>
<accession>A0ABV5HMF1</accession>